<dbReference type="RefSeq" id="WP_136958642.1">
    <property type="nucleotide sequence ID" value="NZ_CP039690.1"/>
</dbReference>
<evidence type="ECO:0000313" key="2">
    <source>
        <dbReference type="EMBL" id="QCI63180.1"/>
    </source>
</evidence>
<dbReference type="InterPro" id="IPR050099">
    <property type="entry name" value="SIS_GmhA/DiaA_subfam"/>
</dbReference>
<protein>
    <submittedName>
        <fullName evidence="2">SIS domain-containing protein</fullName>
    </submittedName>
</protein>
<proteinExistence type="predicted"/>
<dbReference type="SUPFAM" id="SSF53697">
    <property type="entry name" value="SIS domain"/>
    <property type="match status" value="1"/>
</dbReference>
<dbReference type="Proteomes" id="UP000298781">
    <property type="component" value="Chromosome"/>
</dbReference>
<keyword evidence="3" id="KW-1185">Reference proteome</keyword>
<dbReference type="InterPro" id="IPR046348">
    <property type="entry name" value="SIS_dom_sf"/>
</dbReference>
<dbReference type="KEGG" id="pstg:E8M01_02360"/>
<evidence type="ECO:0000259" key="1">
    <source>
        <dbReference type="PROSITE" id="PS51464"/>
    </source>
</evidence>
<organism evidence="2 3">
    <name type="scientific">Phreatobacter stygius</name>
    <dbReference type="NCBI Taxonomy" id="1940610"/>
    <lineage>
        <taxon>Bacteria</taxon>
        <taxon>Pseudomonadati</taxon>
        <taxon>Pseudomonadota</taxon>
        <taxon>Alphaproteobacteria</taxon>
        <taxon>Hyphomicrobiales</taxon>
        <taxon>Phreatobacteraceae</taxon>
        <taxon>Phreatobacter</taxon>
    </lineage>
</organism>
<dbReference type="GO" id="GO:1901135">
    <property type="term" value="P:carbohydrate derivative metabolic process"/>
    <property type="evidence" value="ECO:0007669"/>
    <property type="project" value="InterPro"/>
</dbReference>
<dbReference type="InterPro" id="IPR035461">
    <property type="entry name" value="GmhA/DiaA"/>
</dbReference>
<dbReference type="Pfam" id="PF13580">
    <property type="entry name" value="SIS_2"/>
    <property type="match status" value="1"/>
</dbReference>
<feature type="domain" description="SIS" evidence="1">
    <location>
        <begin position="42"/>
        <end position="198"/>
    </location>
</feature>
<dbReference type="EMBL" id="CP039690">
    <property type="protein sequence ID" value="QCI63180.1"/>
    <property type="molecule type" value="Genomic_DNA"/>
</dbReference>
<dbReference type="GO" id="GO:0097367">
    <property type="term" value="F:carbohydrate derivative binding"/>
    <property type="evidence" value="ECO:0007669"/>
    <property type="project" value="InterPro"/>
</dbReference>
<sequence length="201" mass="21590">MLDLRQAGKAAHAGHFQAYSARLGELLSKQDWTGAVALADDLVDCWKTGRQVFLIGNGGAGGSAVHLANDFMYPISKRKGSGLRVHSLLANPAIVTCIANDEGYDQIFAYQLAVQANPGDVLIAISGSGNSNNILVALEEAKRIGMRSYALVGFSGGKAKELADVSVHFETNDMQLAEDAQMILGHMLMQHLYSWRDDLGL</sequence>
<name>A0A4D7AZK3_9HYPH</name>
<dbReference type="PROSITE" id="PS51464">
    <property type="entry name" value="SIS"/>
    <property type="match status" value="1"/>
</dbReference>
<dbReference type="PANTHER" id="PTHR30390:SF8">
    <property type="entry name" value="SUGAR ISOMERASE (SIS)"/>
    <property type="match status" value="1"/>
</dbReference>
<dbReference type="InterPro" id="IPR001347">
    <property type="entry name" value="SIS_dom"/>
</dbReference>
<dbReference type="AlphaFoldDB" id="A0A4D7AZK3"/>
<dbReference type="PANTHER" id="PTHR30390">
    <property type="entry name" value="SEDOHEPTULOSE 7-PHOSPHATE ISOMERASE / DNAA INITIATOR-ASSOCIATING FACTOR FOR REPLICATION INITIATION"/>
    <property type="match status" value="1"/>
</dbReference>
<reference evidence="2 3" key="1">
    <citation type="submission" date="2019-04" db="EMBL/GenBank/DDBJ databases">
        <title>Phreatobacter aquaticus sp. nov.</title>
        <authorList>
            <person name="Choi A."/>
        </authorList>
    </citation>
    <scope>NUCLEOTIDE SEQUENCE [LARGE SCALE GENOMIC DNA]</scope>
    <source>
        <strain evidence="2 3">KCTC 52518</strain>
    </source>
</reference>
<dbReference type="CDD" id="cd05006">
    <property type="entry name" value="SIS_GmhA"/>
    <property type="match status" value="1"/>
</dbReference>
<gene>
    <name evidence="2" type="ORF">E8M01_02360</name>
</gene>
<dbReference type="Gene3D" id="3.40.50.10490">
    <property type="entry name" value="Glucose-6-phosphate isomerase like protein, domain 1"/>
    <property type="match status" value="1"/>
</dbReference>
<evidence type="ECO:0000313" key="3">
    <source>
        <dbReference type="Proteomes" id="UP000298781"/>
    </source>
</evidence>
<accession>A0A4D7AZK3</accession>
<dbReference type="OrthoDB" id="9810929at2"/>